<evidence type="ECO:0000256" key="1">
    <source>
        <dbReference type="SAM" id="MobiDB-lite"/>
    </source>
</evidence>
<feature type="compositionally biased region" description="Gly residues" evidence="1">
    <location>
        <begin position="802"/>
        <end position="815"/>
    </location>
</feature>
<dbReference type="AlphaFoldDB" id="A0AAV8A5I2"/>
<gene>
    <name evidence="2" type="ORF">M0812_01289</name>
</gene>
<reference evidence="2" key="1">
    <citation type="submission" date="2022-08" db="EMBL/GenBank/DDBJ databases">
        <title>Novel sulphate-reducing endosymbionts in the free-living metamonad Anaeramoeba.</title>
        <authorList>
            <person name="Jerlstrom-Hultqvist J."/>
            <person name="Cepicka I."/>
            <person name="Gallot-Lavallee L."/>
            <person name="Salas-Leiva D."/>
            <person name="Curtis B.A."/>
            <person name="Zahonova K."/>
            <person name="Pipaliya S."/>
            <person name="Dacks J."/>
            <person name="Roger A.J."/>
        </authorList>
    </citation>
    <scope>NUCLEOTIDE SEQUENCE</scope>
    <source>
        <strain evidence="2">Busselton2</strain>
    </source>
</reference>
<comment type="caution">
    <text evidence="2">The sequence shown here is derived from an EMBL/GenBank/DDBJ whole genome shotgun (WGS) entry which is preliminary data.</text>
</comment>
<name>A0AAV8A5I2_9EUKA</name>
<evidence type="ECO:0000313" key="3">
    <source>
        <dbReference type="Proteomes" id="UP001146793"/>
    </source>
</evidence>
<feature type="compositionally biased region" description="Low complexity" evidence="1">
    <location>
        <begin position="816"/>
        <end position="828"/>
    </location>
</feature>
<proteinExistence type="predicted"/>
<dbReference type="Proteomes" id="UP001146793">
    <property type="component" value="Unassembled WGS sequence"/>
</dbReference>
<accession>A0AAV8A5I2</accession>
<protein>
    <submittedName>
        <fullName evidence="2">Uncharacterized protein</fullName>
    </submittedName>
</protein>
<dbReference type="EMBL" id="JANTQA010000015">
    <property type="protein sequence ID" value="KAJ3448804.1"/>
    <property type="molecule type" value="Genomic_DNA"/>
</dbReference>
<organism evidence="2 3">
    <name type="scientific">Anaeramoeba flamelloides</name>
    <dbReference type="NCBI Taxonomy" id="1746091"/>
    <lineage>
        <taxon>Eukaryota</taxon>
        <taxon>Metamonada</taxon>
        <taxon>Anaeramoebidae</taxon>
        <taxon>Anaeramoeba</taxon>
    </lineage>
</organism>
<feature type="region of interest" description="Disordered" evidence="1">
    <location>
        <begin position="802"/>
        <end position="829"/>
    </location>
</feature>
<evidence type="ECO:0000313" key="2">
    <source>
        <dbReference type="EMBL" id="KAJ3448804.1"/>
    </source>
</evidence>
<sequence>MSLEFVHFNSDGTLPIIQSQKQCNRSKIFRSPLVIVRRKPNLVSKFCVTLEQTIHNLPASFELQIFDESISYWVGCVLTLTSNSLLITRERKNQKEEKKHFYRKSQKFLINLHNDKQFLLQISTKTTLAFCSNTSQDCDLICNLFLLLNKRNEVRLLQKKKILLNSDPKKIDLKKIKKKENKKFLIEEITSYGMLILPSIYTNNSNDLHIMYPRHSIYHCDRKLQKFDDFYKYLNQKTIEKYSFLCFNLDLNNKTFHKPILLNSAFQQSDEIKITLYFSYFKIKLQIFGNIYKICRYYNIFSSCFQINPQNLIVQFRFDENYFIYLKFHSKEELFTFLLDFKTHKKRYLISIKNLRQKEKEKEKRPQQQQQPKFNSLKGINHSIQKKVEKEKYPKQLDCLITIPNDFIGSNYYSNTLGLNGHQTYFNYHNLKSNKRGAKGNKETKGYIQNKRKLKNINSGIIQGKIIFEKHYFMVITKYPNLIYCSEYTKEQDTTIMKDKNRVALWLARSRVACLDLCFDDEEMALFFCNTFQYHQMKYLNLVKIEKEYPNVNNINYINQNKNDQNNNLLVPKSEKYKIKFEDIIQINKNKYDPNLMKKFLSPTIEDNSKINCFISIKGNAINIVSELPRDNINFIFDFNQISQIRQLNNTHCLLELFQSTFIIKFSFSNQNQIRKFIYLINLHFLENIFYIKFYNNAGKYIGKGSISIKNKYWLKIKKKKKTTATTKISKSNNDTIDDFDFIKFDDQNDILKNLKIENNDDDDDNNQTIISGEINNIKVNLNKIGNIKGIKEANNTINGGGDSNGGGGGGGGNGNNNKHNNNNTAQKKNIKKKNLNNKFINGEEFIIPSEKTFFEINSHLSHLSILNIPIIGDLYIRFQNDEQLINFYNNYQGTKKNGIPNLLFLNKLILNNEQKKIKLSIIILNNNLELQSNGYIKVTSDSIIMNNDINGKENISFKDKCKIIINNEITKIVKIVSIHFTRIILFQTFEDLTIFLSLIHRFNSNILKKNHQSKIQIIGIDESVSSDNIIFPEEVKKKKFFKGDKYINFTSKIELSQFEILCNSKKNLQFIKQNHPILSFSAKILFDSTYTFKKDQFILLFFHQENGNPNWLKMELINNKNIFLHYDIINYNFKFFQNGETPFQLKLVSNNDLNFIFTVYEKNILNRISYFSTILKHFYQSKNGNSRFSSISKKRRQRHLKQSVIVNDPLVNPDSDLDSDVDSN</sequence>